<dbReference type="Gramene" id="OIW09575">
    <property type="protein sequence ID" value="OIW09575"/>
    <property type="gene ID" value="TanjilG_28174"/>
</dbReference>
<evidence type="ECO:0000313" key="2">
    <source>
        <dbReference type="Proteomes" id="UP000188354"/>
    </source>
</evidence>
<reference evidence="1 2" key="1">
    <citation type="journal article" date="2017" name="Plant Biotechnol. J.">
        <title>A comprehensive draft genome sequence for lupin (Lupinus angustifolius), an emerging health food: insights into plant-microbe interactions and legume evolution.</title>
        <authorList>
            <person name="Hane J.K."/>
            <person name="Ming Y."/>
            <person name="Kamphuis L.G."/>
            <person name="Nelson M.N."/>
            <person name="Garg G."/>
            <person name="Atkins C.A."/>
            <person name="Bayer P.E."/>
            <person name="Bravo A."/>
            <person name="Bringans S."/>
            <person name="Cannon S."/>
            <person name="Edwards D."/>
            <person name="Foley R."/>
            <person name="Gao L.L."/>
            <person name="Harrison M.J."/>
            <person name="Huang W."/>
            <person name="Hurgobin B."/>
            <person name="Li S."/>
            <person name="Liu C.W."/>
            <person name="McGrath A."/>
            <person name="Morahan G."/>
            <person name="Murray J."/>
            <person name="Weller J."/>
            <person name="Jian J."/>
            <person name="Singh K.B."/>
        </authorList>
    </citation>
    <scope>NUCLEOTIDE SEQUENCE [LARGE SCALE GENOMIC DNA]</scope>
    <source>
        <strain evidence="2">cv. Tanjil</strain>
        <tissue evidence="1">Whole plant</tissue>
    </source>
</reference>
<proteinExistence type="predicted"/>
<keyword evidence="2" id="KW-1185">Reference proteome</keyword>
<organism evidence="1 2">
    <name type="scientific">Lupinus angustifolius</name>
    <name type="common">Narrow-leaved blue lupine</name>
    <dbReference type="NCBI Taxonomy" id="3871"/>
    <lineage>
        <taxon>Eukaryota</taxon>
        <taxon>Viridiplantae</taxon>
        <taxon>Streptophyta</taxon>
        <taxon>Embryophyta</taxon>
        <taxon>Tracheophyta</taxon>
        <taxon>Spermatophyta</taxon>
        <taxon>Magnoliopsida</taxon>
        <taxon>eudicotyledons</taxon>
        <taxon>Gunneridae</taxon>
        <taxon>Pentapetalae</taxon>
        <taxon>rosids</taxon>
        <taxon>fabids</taxon>
        <taxon>Fabales</taxon>
        <taxon>Fabaceae</taxon>
        <taxon>Papilionoideae</taxon>
        <taxon>50 kb inversion clade</taxon>
        <taxon>genistoids sensu lato</taxon>
        <taxon>core genistoids</taxon>
        <taxon>Genisteae</taxon>
        <taxon>Lupinus</taxon>
    </lineage>
</organism>
<dbReference type="AlphaFoldDB" id="A0A4P1RF70"/>
<name>A0A4P1RF70_LUPAN</name>
<dbReference type="EMBL" id="CM007366">
    <property type="protein sequence ID" value="OIW09575.1"/>
    <property type="molecule type" value="Genomic_DNA"/>
</dbReference>
<sequence>MLNAGFIAAACGKLDNLLQHSSNVESNGLSKAVGTGVSAVKTHNKKTAMKPAYRPEYVYGSCNGYHY</sequence>
<evidence type="ECO:0000313" key="1">
    <source>
        <dbReference type="EMBL" id="OIW09575.1"/>
    </source>
</evidence>
<protein>
    <submittedName>
        <fullName evidence="1">Uncharacterized protein</fullName>
    </submittedName>
</protein>
<gene>
    <name evidence="1" type="ORF">TanjilG_28174</name>
</gene>
<dbReference type="Proteomes" id="UP000188354">
    <property type="component" value="Chromosome LG06"/>
</dbReference>
<accession>A0A4P1RF70</accession>